<dbReference type="OrthoDB" id="4249675at2759"/>
<reference evidence="1 2" key="1">
    <citation type="journal article" date="2015" name="Mol. Plant Microbe Interact.">
        <title>Genome, transcriptome, and functional analyses of Penicillium expansum provide new insights into secondary metabolism and pathogenicity.</title>
        <authorList>
            <person name="Ballester A.R."/>
            <person name="Marcet-Houben M."/>
            <person name="Levin E."/>
            <person name="Sela N."/>
            <person name="Selma-Lazaro C."/>
            <person name="Carmona L."/>
            <person name="Wisniewski M."/>
            <person name="Droby S."/>
            <person name="Gonzalez-Candelas L."/>
            <person name="Gabaldon T."/>
        </authorList>
    </citation>
    <scope>NUCLEOTIDE SEQUENCE [LARGE SCALE GENOMIC DNA]</scope>
    <source>
        <strain evidence="1 2">MD-8</strain>
    </source>
</reference>
<dbReference type="RefSeq" id="XP_016593281.1">
    <property type="nucleotide sequence ID" value="XM_016747794.1"/>
</dbReference>
<dbReference type="EMBL" id="JQFZ01000372">
    <property type="protein sequence ID" value="KGO49892.1"/>
    <property type="molecule type" value="Genomic_DNA"/>
</dbReference>
<name>A0A0A2J3D2_PENEN</name>
<proteinExistence type="predicted"/>
<keyword evidence="2" id="KW-1185">Reference proteome</keyword>
<protein>
    <submittedName>
        <fullName evidence="1">Uncharacterized protein</fullName>
    </submittedName>
</protein>
<dbReference type="VEuPathDB" id="FungiDB:PEXP_077730"/>
<dbReference type="Proteomes" id="UP000030143">
    <property type="component" value="Unassembled WGS sequence"/>
</dbReference>
<evidence type="ECO:0000313" key="2">
    <source>
        <dbReference type="Proteomes" id="UP000030143"/>
    </source>
</evidence>
<dbReference type="GeneID" id="27683215"/>
<gene>
    <name evidence="1" type="ORF">PEX2_105260</name>
</gene>
<dbReference type="AlphaFoldDB" id="A0A0A2J3D2"/>
<dbReference type="PhylomeDB" id="A0A0A2J3D2"/>
<accession>A0A0A2J3D2</accession>
<evidence type="ECO:0000313" key="1">
    <source>
        <dbReference type="EMBL" id="KGO49892.1"/>
    </source>
</evidence>
<comment type="caution">
    <text evidence="1">The sequence shown here is derived from an EMBL/GenBank/DDBJ whole genome shotgun (WGS) entry which is preliminary data.</text>
</comment>
<sequence>MATAVPATETDELAASIENLMVEPEILISLRDGDLMGCSTTSEAAAISVSLDALAGFHSNGVFVFKDPQALEAYFSNTSSTRATATKLRLVPMHQCITNPILRMHIATKMAEEINARLTLPPVNRPSPQYPIEPKGYEFVELVNDWRAACRAAPNEHEVEEIIFDLSGASRLCPSYISRLLQNMSTVLAVKAGGPFHSRLRDDESYQYQENVVKGLASNRLYVELMQVEMQQEMIQFLSTLTTIGMGVFFPGI</sequence>
<dbReference type="HOGENOM" id="CLU_1156729_0_0_1"/>
<organism evidence="1 2">
    <name type="scientific">Penicillium expansum</name>
    <name type="common">Blue mold rot fungus</name>
    <dbReference type="NCBI Taxonomy" id="27334"/>
    <lineage>
        <taxon>Eukaryota</taxon>
        <taxon>Fungi</taxon>
        <taxon>Dikarya</taxon>
        <taxon>Ascomycota</taxon>
        <taxon>Pezizomycotina</taxon>
        <taxon>Eurotiomycetes</taxon>
        <taxon>Eurotiomycetidae</taxon>
        <taxon>Eurotiales</taxon>
        <taxon>Aspergillaceae</taxon>
        <taxon>Penicillium</taxon>
    </lineage>
</organism>